<keyword evidence="8 11" id="KW-0472">Membrane</keyword>
<comment type="caution">
    <text evidence="14">The sequence shown here is derived from an EMBL/GenBank/DDBJ whole genome shotgun (WGS) entry which is preliminary data.</text>
</comment>
<dbReference type="Pfam" id="PF00571">
    <property type="entry name" value="CBS"/>
    <property type="match status" value="1"/>
</dbReference>
<keyword evidence="6 11" id="KW-0406">Ion transport</keyword>
<dbReference type="InterPro" id="IPR000644">
    <property type="entry name" value="CBS_dom"/>
</dbReference>
<comment type="caution">
    <text evidence="11">Lacks conserved residue(s) required for the propagation of feature annotation.</text>
</comment>
<organism evidence="14 15">
    <name type="scientific">Chrysophaeum taylorii</name>
    <dbReference type="NCBI Taxonomy" id="2483200"/>
    <lineage>
        <taxon>Eukaryota</taxon>
        <taxon>Sar</taxon>
        <taxon>Stramenopiles</taxon>
        <taxon>Ochrophyta</taxon>
        <taxon>Pelagophyceae</taxon>
        <taxon>Pelagomonadales</taxon>
        <taxon>Pelagomonadaceae</taxon>
        <taxon>Chrysophaeum</taxon>
    </lineage>
</organism>
<evidence type="ECO:0000256" key="3">
    <source>
        <dbReference type="ARBA" id="ARBA00022692"/>
    </source>
</evidence>
<evidence type="ECO:0000256" key="4">
    <source>
        <dbReference type="ARBA" id="ARBA00022737"/>
    </source>
</evidence>
<feature type="transmembrane region" description="Helical" evidence="11">
    <location>
        <begin position="408"/>
        <end position="431"/>
    </location>
</feature>
<keyword evidence="3 11" id="KW-0812">Transmembrane</keyword>
<dbReference type="Proteomes" id="UP001230188">
    <property type="component" value="Unassembled WGS sequence"/>
</dbReference>
<dbReference type="Gene3D" id="3.10.580.10">
    <property type="entry name" value="CBS-domain"/>
    <property type="match status" value="1"/>
</dbReference>
<evidence type="ECO:0000256" key="7">
    <source>
        <dbReference type="ARBA" id="ARBA00023122"/>
    </source>
</evidence>
<dbReference type="Gene3D" id="1.10.3080.10">
    <property type="entry name" value="Clc chloride channel"/>
    <property type="match status" value="1"/>
</dbReference>
<dbReference type="PRINTS" id="PR00762">
    <property type="entry name" value="CLCHANNEL"/>
</dbReference>
<reference evidence="14" key="1">
    <citation type="submission" date="2023-01" db="EMBL/GenBank/DDBJ databases">
        <title>Metagenome sequencing of chrysophaentin producing Chrysophaeum taylorii.</title>
        <authorList>
            <person name="Davison J."/>
            <person name="Bewley C."/>
        </authorList>
    </citation>
    <scope>NUCLEOTIDE SEQUENCE</scope>
    <source>
        <strain evidence="14">NIES-1699</strain>
    </source>
</reference>
<evidence type="ECO:0000256" key="5">
    <source>
        <dbReference type="ARBA" id="ARBA00022989"/>
    </source>
</evidence>
<evidence type="ECO:0000256" key="6">
    <source>
        <dbReference type="ARBA" id="ARBA00023065"/>
    </source>
</evidence>
<dbReference type="InterPro" id="IPR051280">
    <property type="entry name" value="Cl-channel/antiporter"/>
</dbReference>
<evidence type="ECO:0000256" key="1">
    <source>
        <dbReference type="ARBA" id="ARBA00004141"/>
    </source>
</evidence>
<name>A0AAD7UQV7_9STRA</name>
<evidence type="ECO:0000256" key="8">
    <source>
        <dbReference type="ARBA" id="ARBA00023136"/>
    </source>
</evidence>
<dbReference type="SUPFAM" id="SSF54631">
    <property type="entry name" value="CBS-domain pair"/>
    <property type="match status" value="1"/>
</dbReference>
<feature type="domain" description="CBS" evidence="13">
    <location>
        <begin position="844"/>
        <end position="901"/>
    </location>
</feature>
<dbReference type="PANTHER" id="PTHR11689:SF161">
    <property type="entry name" value="CHLORIDE CHANNEL PROTEIN"/>
    <property type="match status" value="1"/>
</dbReference>
<dbReference type="Pfam" id="PF00654">
    <property type="entry name" value="Voltage_CLC"/>
    <property type="match status" value="1"/>
</dbReference>
<dbReference type="EMBL" id="JAQMWT010000005">
    <property type="protein sequence ID" value="KAJ8614483.1"/>
    <property type="molecule type" value="Genomic_DNA"/>
</dbReference>
<dbReference type="GO" id="GO:0005254">
    <property type="term" value="F:chloride channel activity"/>
    <property type="evidence" value="ECO:0007669"/>
    <property type="project" value="UniProtKB-UniRule"/>
</dbReference>
<dbReference type="SUPFAM" id="SSF81340">
    <property type="entry name" value="Clc chloride channel"/>
    <property type="match status" value="1"/>
</dbReference>
<evidence type="ECO:0000256" key="10">
    <source>
        <dbReference type="PROSITE-ProRule" id="PRU00703"/>
    </source>
</evidence>
<accession>A0AAD7UQV7</accession>
<gene>
    <name evidence="14" type="ORF">CTAYLR_000871</name>
</gene>
<evidence type="ECO:0000256" key="9">
    <source>
        <dbReference type="ARBA" id="ARBA00023214"/>
    </source>
</evidence>
<evidence type="ECO:0000313" key="14">
    <source>
        <dbReference type="EMBL" id="KAJ8614483.1"/>
    </source>
</evidence>
<comment type="similarity">
    <text evidence="11">Belongs to the chloride channel (TC 2.A.49) family.</text>
</comment>
<evidence type="ECO:0000256" key="2">
    <source>
        <dbReference type="ARBA" id="ARBA00022448"/>
    </source>
</evidence>
<sequence>MGEASSPCGTPPLEYQTLILESTTPLQTTVKRPVAVRPPEEASDGLRESSSPARPSHNFANRQDRESERALEEIETSLNQTQLPRDDYRRGDEVGGATTWSSLNYEEFINDASIAASRRWTPKRRRVCFGYSGRTLARWVVTCAIGVTMGGVAIGLSRASDALLSCRNGLVSLDGSATSFAVFVAWGGAIGAASSGLVAFVAPGASGSGIPQVKAYLNGVRLEGCLSVRVFCVKLLGTVLSVGSGASLGPEGPLVHLGAISGSFVTGGLDPTRFCVALRRLMPRAASRNVLGLFPSAAGVGRDEDDERRGTPPPFFRSDLDRRDFLSIGAACGFSAAFGAPIGGVLFSLEEASSFWSNELLWRSLVGAVLSTFTALALEHNIVGLSEVSRYGLISLRGKADNQEVSLALLPLAAIFGVFGGVLGAGFNASFYRIMRCRQRLAKAVERAWEDKEDEDPRDPILRARSAKAVARLVDATLGVCLTSFAFYAVARASRSWACVDRDEDDDGWLRDDIFTIRFNCAEGKVHELASLWFGSRERAIKKILEASAGEFNGAGLALSGVLTFCTLALSFGSSLPGGLFLPLIFCGASLGGAVARLDFVETSHLSITRRHMSLLGAVALLAGVQRSTVSLCVIMLEGTGNTALLIPIIVVVCVARFVGNSLGDGLYELSLELQSVPFLERHVHAGLEGITVKSFCRNKPPPVSFPLRPAAARAADILAATKHGAYPVVFRQNADGSISKDADAGGAVKLAGLVHREHVKALLRASHLHLEGDLPPSLATRLAMSAFDPGTLRDVRPGRLRSRDEEGNEVCYDRLASRGDDDGSDDDTLPHYSEVHLHLERVMVRSPHLVYEDCPVSRAYRLFVTMGARHLLVVNHDGDLTGILTRHDMFEISQLAPPPQ</sequence>
<keyword evidence="2 11" id="KW-0813">Transport</keyword>
<keyword evidence="15" id="KW-1185">Reference proteome</keyword>
<feature type="transmembrane region" description="Helical" evidence="11">
    <location>
        <begin position="177"/>
        <end position="205"/>
    </location>
</feature>
<evidence type="ECO:0000256" key="11">
    <source>
        <dbReference type="RuleBase" id="RU361221"/>
    </source>
</evidence>
<dbReference type="PANTHER" id="PTHR11689">
    <property type="entry name" value="CHLORIDE CHANNEL PROTEIN CLC FAMILY MEMBER"/>
    <property type="match status" value="1"/>
</dbReference>
<keyword evidence="4" id="KW-0677">Repeat</keyword>
<keyword evidence="7 10" id="KW-0129">CBS domain</keyword>
<dbReference type="InterPro" id="IPR046342">
    <property type="entry name" value="CBS_dom_sf"/>
</dbReference>
<proteinExistence type="inferred from homology"/>
<dbReference type="GO" id="GO:0016020">
    <property type="term" value="C:membrane"/>
    <property type="evidence" value="ECO:0007669"/>
    <property type="project" value="UniProtKB-SubCell"/>
</dbReference>
<feature type="region of interest" description="Disordered" evidence="12">
    <location>
        <begin position="22"/>
        <end position="67"/>
    </location>
</feature>
<evidence type="ECO:0000259" key="13">
    <source>
        <dbReference type="PROSITE" id="PS51371"/>
    </source>
</evidence>
<evidence type="ECO:0000313" key="15">
    <source>
        <dbReference type="Proteomes" id="UP001230188"/>
    </source>
</evidence>
<dbReference type="AlphaFoldDB" id="A0AAD7UQV7"/>
<feature type="transmembrane region" description="Helical" evidence="11">
    <location>
        <begin position="360"/>
        <end position="378"/>
    </location>
</feature>
<evidence type="ECO:0000256" key="12">
    <source>
        <dbReference type="SAM" id="MobiDB-lite"/>
    </source>
</evidence>
<keyword evidence="5 11" id="KW-1133">Transmembrane helix</keyword>
<dbReference type="PROSITE" id="PS51371">
    <property type="entry name" value="CBS"/>
    <property type="match status" value="1"/>
</dbReference>
<feature type="compositionally biased region" description="Basic and acidic residues" evidence="12">
    <location>
        <begin position="38"/>
        <end position="47"/>
    </location>
</feature>
<feature type="transmembrane region" description="Helical" evidence="11">
    <location>
        <begin position="325"/>
        <end position="348"/>
    </location>
</feature>
<feature type="transmembrane region" description="Helical" evidence="11">
    <location>
        <begin position="580"/>
        <end position="601"/>
    </location>
</feature>
<comment type="subcellular location">
    <subcellularLocation>
        <location evidence="1 11">Membrane</location>
        <topology evidence="1 11">Multi-pass membrane protein</topology>
    </subcellularLocation>
</comment>
<feature type="compositionally biased region" description="Polar residues" evidence="12">
    <location>
        <begin position="48"/>
        <end position="61"/>
    </location>
</feature>
<feature type="transmembrane region" description="Helical" evidence="11">
    <location>
        <begin position="136"/>
        <end position="157"/>
    </location>
</feature>
<feature type="transmembrane region" description="Helical" evidence="11">
    <location>
        <begin position="552"/>
        <end position="574"/>
    </location>
</feature>
<protein>
    <recommendedName>
        <fullName evidence="11">Chloride channel protein</fullName>
    </recommendedName>
</protein>
<keyword evidence="9 11" id="KW-0868">Chloride</keyword>
<dbReference type="InterPro" id="IPR014743">
    <property type="entry name" value="Cl-channel_core"/>
</dbReference>
<dbReference type="InterPro" id="IPR001807">
    <property type="entry name" value="ClC"/>
</dbReference>